<evidence type="ECO:0000313" key="7">
    <source>
        <dbReference type="EMBL" id="KAJ9687572.1"/>
    </source>
</evidence>
<dbReference type="Pfam" id="PF07946">
    <property type="entry name" value="CCDC47"/>
    <property type="match status" value="1"/>
</dbReference>
<feature type="region of interest" description="Disordered" evidence="5">
    <location>
        <begin position="44"/>
        <end position="142"/>
    </location>
</feature>
<dbReference type="PANTHER" id="PTHR12883">
    <property type="entry name" value="ADIPOCYTE-SPECIFIC PROTEIN 4-RELATED"/>
    <property type="match status" value="1"/>
</dbReference>
<evidence type="ECO:0000256" key="2">
    <source>
        <dbReference type="ARBA" id="ARBA00022692"/>
    </source>
</evidence>
<dbReference type="GO" id="GO:0005509">
    <property type="term" value="F:calcium ion binding"/>
    <property type="evidence" value="ECO:0007669"/>
    <property type="project" value="InterPro"/>
</dbReference>
<name>A0AA38ZET8_VITRO</name>
<dbReference type="EMBL" id="JARBHA010000012">
    <property type="protein sequence ID" value="KAJ9687572.1"/>
    <property type="molecule type" value="Genomic_DNA"/>
</dbReference>
<keyword evidence="2" id="KW-0812">Transmembrane</keyword>
<organism evidence="7 8">
    <name type="scientific">Vitis rotundifolia</name>
    <name type="common">Muscadine grape</name>
    <dbReference type="NCBI Taxonomy" id="103349"/>
    <lineage>
        <taxon>Eukaryota</taxon>
        <taxon>Viridiplantae</taxon>
        <taxon>Streptophyta</taxon>
        <taxon>Embryophyta</taxon>
        <taxon>Tracheophyta</taxon>
        <taxon>Spermatophyta</taxon>
        <taxon>Magnoliopsida</taxon>
        <taxon>eudicotyledons</taxon>
        <taxon>Gunneridae</taxon>
        <taxon>Pentapetalae</taxon>
        <taxon>rosids</taxon>
        <taxon>Vitales</taxon>
        <taxon>Vitaceae</taxon>
        <taxon>Viteae</taxon>
        <taxon>Vitis</taxon>
    </lineage>
</organism>
<keyword evidence="6" id="KW-0732">Signal</keyword>
<feature type="compositionally biased region" description="Basic and acidic residues" evidence="5">
    <location>
        <begin position="452"/>
        <end position="464"/>
    </location>
</feature>
<feature type="compositionally biased region" description="Acidic residues" evidence="5">
    <location>
        <begin position="102"/>
        <end position="116"/>
    </location>
</feature>
<feature type="chain" id="PRO_5041252196" description="Coiled-coil domain-containing protein 47" evidence="6">
    <location>
        <begin position="29"/>
        <end position="479"/>
    </location>
</feature>
<dbReference type="GO" id="GO:0005783">
    <property type="term" value="C:endoplasmic reticulum"/>
    <property type="evidence" value="ECO:0007669"/>
    <property type="project" value="InterPro"/>
</dbReference>
<dbReference type="InterPro" id="IPR012879">
    <property type="entry name" value="CCDC47"/>
</dbReference>
<comment type="subcellular location">
    <subcellularLocation>
        <location evidence="1">Membrane</location>
        <topology evidence="1">Single-pass membrane protein</topology>
    </subcellularLocation>
</comment>
<comment type="caution">
    <text evidence="7">The sequence shown here is derived from an EMBL/GenBank/DDBJ whole genome shotgun (WGS) entry which is preliminary data.</text>
</comment>
<proteinExistence type="predicted"/>
<feature type="region of interest" description="Disordered" evidence="5">
    <location>
        <begin position="452"/>
        <end position="479"/>
    </location>
</feature>
<evidence type="ECO:0000256" key="3">
    <source>
        <dbReference type="ARBA" id="ARBA00022989"/>
    </source>
</evidence>
<dbReference type="GO" id="GO:0032469">
    <property type="term" value="P:endoplasmic reticulum calcium ion homeostasis"/>
    <property type="evidence" value="ECO:0007669"/>
    <property type="project" value="InterPro"/>
</dbReference>
<evidence type="ECO:0000313" key="8">
    <source>
        <dbReference type="Proteomes" id="UP001168098"/>
    </source>
</evidence>
<dbReference type="PANTHER" id="PTHR12883:SF0">
    <property type="entry name" value="PAT COMPLEX SUBUNIT CCDC47"/>
    <property type="match status" value="1"/>
</dbReference>
<dbReference type="AlphaFoldDB" id="A0AA38ZET8"/>
<evidence type="ECO:0000256" key="5">
    <source>
        <dbReference type="SAM" id="MobiDB-lite"/>
    </source>
</evidence>
<keyword evidence="8" id="KW-1185">Reference proteome</keyword>
<feature type="compositionally biased region" description="Basic and acidic residues" evidence="5">
    <location>
        <begin position="430"/>
        <end position="439"/>
    </location>
</feature>
<dbReference type="Proteomes" id="UP001168098">
    <property type="component" value="Unassembled WGS sequence"/>
</dbReference>
<keyword evidence="4" id="KW-0472">Membrane</keyword>
<evidence type="ECO:0008006" key="9">
    <source>
        <dbReference type="Google" id="ProtNLM"/>
    </source>
</evidence>
<keyword evidence="3" id="KW-1133">Transmembrane helix</keyword>
<feature type="compositionally biased region" description="Basic residues" evidence="5">
    <location>
        <begin position="465"/>
        <end position="479"/>
    </location>
</feature>
<sequence length="479" mass="53855">MARSPSSLRHCLVLLALLALLFIHVSHAVDHHFEGFDSDDVAEDEEPVAGTLDHPPPIQLTLTHSDPTHSDLPPPDREQEEVSEPSQPSDLPPKPSSNGLDFWDEDEFEGLPEEQSPEPPKLTENVTPKDPSSDPNKAAKPQKTAVSRSYIVEIVCISFLIMFTINYFTGKRENENIALAWAAKFATKDSIFDKNFSLLGVGDGDDTPLLLKEGQNVFKFYASGRRYCSGLLATMELQSRHDLISRLCNLVVRGRDEISFEVYMNEEAMDQVVFAVARRKAAKGMQKEERDLQRYASLLSGPTTGGRKSVVEELAVISESKEVAGDLITETVLEQVFGEKAFEKFGKGFISMHFSDQQLGTHKKMLLFKFALPDAKNMAHMTRLVALIPYYIDLIGRYKLSSQARSKTDSARSKAAQEAYKEQQNARQEALQKRKAERKKIMEEAEAKLSAEMIRKKEAKDRARQAKKAMPRVRMTRAH</sequence>
<evidence type="ECO:0000256" key="6">
    <source>
        <dbReference type="SAM" id="SignalP"/>
    </source>
</evidence>
<feature type="region of interest" description="Disordered" evidence="5">
    <location>
        <begin position="405"/>
        <end position="439"/>
    </location>
</feature>
<dbReference type="GO" id="GO:0016020">
    <property type="term" value="C:membrane"/>
    <property type="evidence" value="ECO:0007669"/>
    <property type="project" value="UniProtKB-SubCell"/>
</dbReference>
<gene>
    <name evidence="7" type="ORF">PVL29_016169</name>
</gene>
<evidence type="ECO:0000256" key="1">
    <source>
        <dbReference type="ARBA" id="ARBA00004167"/>
    </source>
</evidence>
<feature type="compositionally biased region" description="Basic and acidic residues" evidence="5">
    <location>
        <begin position="66"/>
        <end position="77"/>
    </location>
</feature>
<feature type="signal peptide" evidence="6">
    <location>
        <begin position="1"/>
        <end position="28"/>
    </location>
</feature>
<accession>A0AA38ZET8</accession>
<evidence type="ECO:0000256" key="4">
    <source>
        <dbReference type="ARBA" id="ARBA00023136"/>
    </source>
</evidence>
<protein>
    <recommendedName>
        <fullName evidence="9">Coiled-coil domain-containing protein 47</fullName>
    </recommendedName>
</protein>
<reference evidence="7 8" key="1">
    <citation type="journal article" date="2023" name="BMC Biotechnol.">
        <title>Vitis rotundifolia cv Carlos genome sequencing.</title>
        <authorList>
            <person name="Huff M."/>
            <person name="Hulse-Kemp A."/>
            <person name="Scheffler B."/>
            <person name="Youngblood R."/>
            <person name="Simpson S."/>
            <person name="Babiker E."/>
            <person name="Staton M."/>
        </authorList>
    </citation>
    <scope>NUCLEOTIDE SEQUENCE [LARGE SCALE GENOMIC DNA]</scope>
    <source>
        <tissue evidence="7">Leaf</tissue>
    </source>
</reference>